<dbReference type="SUPFAM" id="SSF81296">
    <property type="entry name" value="E set domains"/>
    <property type="match status" value="1"/>
</dbReference>
<comment type="subcellular location">
    <subcellularLocation>
        <location evidence="1">Secreted</location>
    </subcellularLocation>
</comment>
<keyword evidence="3" id="KW-0964">Secreted</keyword>
<dbReference type="FunFam" id="2.60.40.770:FF:000001">
    <property type="entry name" value="NPC intracellular cholesterol transporter 2"/>
    <property type="match status" value="1"/>
</dbReference>
<proteinExistence type="inferred from homology"/>
<dbReference type="GO" id="GO:0005576">
    <property type="term" value="C:extracellular region"/>
    <property type="evidence" value="ECO:0007669"/>
    <property type="project" value="UniProtKB-SubCell"/>
</dbReference>
<dbReference type="Pfam" id="PF02221">
    <property type="entry name" value="E1_DerP2_DerF2"/>
    <property type="match status" value="1"/>
</dbReference>
<dbReference type="PANTHER" id="PTHR11306">
    <property type="entry name" value="NIEMANN PICK TYPE C2 PROTEIN NPC2-RELATED"/>
    <property type="match status" value="1"/>
</dbReference>
<dbReference type="VEuPathDB" id="VectorBase:ISCW010555"/>
<dbReference type="Gene3D" id="2.60.40.770">
    <property type="match status" value="1"/>
</dbReference>
<evidence type="ECO:0000256" key="4">
    <source>
        <dbReference type="SAM" id="SignalP"/>
    </source>
</evidence>
<comment type="similarity">
    <text evidence="2">Belongs to the NPC2 family.</text>
</comment>
<feature type="chain" id="PRO_5020034891" evidence="4">
    <location>
        <begin position="17"/>
        <end position="145"/>
    </location>
</feature>
<sequence>MSRSFLVLLVLGLASCQRRKLNYRDCGSTAKLLAVEIEPCNSDPCVFKRGTDTKIYFEMISDQNSDTVTLDVRVKMFGFDMPVPGIETDLCNGVIKCPVVKGQTYKGTIIFPVRAASPQMKSVVTLKVLGEHGTSVCTKTDILVQ</sequence>
<dbReference type="SMART" id="SM00737">
    <property type="entry name" value="ML"/>
    <property type="match status" value="1"/>
</dbReference>
<name>A0A4D5RFT5_IXOSC</name>
<dbReference type="VEuPathDB" id="VectorBase:ISCI010555"/>
<evidence type="ECO:0000313" key="6">
    <source>
        <dbReference type="EMBL" id="MOY36033.1"/>
    </source>
</evidence>
<dbReference type="PANTHER" id="PTHR11306:SF68">
    <property type="entry name" value="NPC INTRACELLULAR CHOLESTEROL TRANSPORTER 2"/>
    <property type="match status" value="1"/>
</dbReference>
<organism evidence="6">
    <name type="scientific">Ixodes scapularis</name>
    <name type="common">Black-legged tick</name>
    <name type="synonym">Deer tick</name>
    <dbReference type="NCBI Taxonomy" id="6945"/>
    <lineage>
        <taxon>Eukaryota</taxon>
        <taxon>Metazoa</taxon>
        <taxon>Ecdysozoa</taxon>
        <taxon>Arthropoda</taxon>
        <taxon>Chelicerata</taxon>
        <taxon>Arachnida</taxon>
        <taxon>Acari</taxon>
        <taxon>Parasitiformes</taxon>
        <taxon>Ixodida</taxon>
        <taxon>Ixodoidea</taxon>
        <taxon>Ixodidae</taxon>
        <taxon>Ixodinae</taxon>
        <taxon>Ixodes</taxon>
    </lineage>
</organism>
<evidence type="ECO:0000256" key="3">
    <source>
        <dbReference type="ARBA" id="ARBA00022525"/>
    </source>
</evidence>
<dbReference type="InterPro" id="IPR003172">
    <property type="entry name" value="ML_dom"/>
</dbReference>
<evidence type="ECO:0000259" key="5">
    <source>
        <dbReference type="SMART" id="SM00737"/>
    </source>
</evidence>
<dbReference type="InterPro" id="IPR014756">
    <property type="entry name" value="Ig_E-set"/>
</dbReference>
<evidence type="ECO:0000256" key="1">
    <source>
        <dbReference type="ARBA" id="ARBA00004613"/>
    </source>
</evidence>
<reference evidence="6" key="1">
    <citation type="submission" date="2019-04" db="EMBL/GenBank/DDBJ databases">
        <title>An insight into the mialome of Ixodes scapularis.</title>
        <authorList>
            <person name="Ribeiro J.M."/>
            <person name="Mather T.N."/>
            <person name="Karim S."/>
        </authorList>
    </citation>
    <scope>NUCLEOTIDE SEQUENCE</scope>
</reference>
<evidence type="ECO:0000256" key="2">
    <source>
        <dbReference type="ARBA" id="ARBA00006370"/>
    </source>
</evidence>
<dbReference type="AlphaFoldDB" id="A0A4D5RFT5"/>
<dbReference type="InterPro" id="IPR039670">
    <property type="entry name" value="NPC2-like"/>
</dbReference>
<keyword evidence="4" id="KW-0732">Signal</keyword>
<feature type="signal peptide" evidence="4">
    <location>
        <begin position="1"/>
        <end position="16"/>
    </location>
</feature>
<dbReference type="VEuPathDB" id="VectorBase:ISCP_015656"/>
<dbReference type="PROSITE" id="PS51257">
    <property type="entry name" value="PROKAR_LIPOPROTEIN"/>
    <property type="match status" value="1"/>
</dbReference>
<dbReference type="OrthoDB" id="6489064at2759"/>
<dbReference type="GO" id="GO:0015918">
    <property type="term" value="P:sterol transport"/>
    <property type="evidence" value="ECO:0007669"/>
    <property type="project" value="InterPro"/>
</dbReference>
<accession>A0A4D5RFT5</accession>
<dbReference type="EMBL" id="GHJT01002062">
    <property type="protein sequence ID" value="MOY36033.1"/>
    <property type="molecule type" value="Transcribed_RNA"/>
</dbReference>
<dbReference type="GO" id="GO:0032934">
    <property type="term" value="F:sterol binding"/>
    <property type="evidence" value="ECO:0007669"/>
    <property type="project" value="InterPro"/>
</dbReference>
<feature type="domain" description="MD-2-related lipid-recognition" evidence="5">
    <location>
        <begin position="23"/>
        <end position="142"/>
    </location>
</feature>
<protein>
    <submittedName>
        <fullName evidence="6">Putative ml domain protein</fullName>
    </submittedName>
</protein>